<feature type="domain" description="Peptidase A2" evidence="3">
    <location>
        <begin position="360"/>
        <end position="438"/>
    </location>
</feature>
<feature type="compositionally biased region" description="Polar residues" evidence="2">
    <location>
        <begin position="110"/>
        <end position="126"/>
    </location>
</feature>
<reference evidence="4" key="1">
    <citation type="submission" date="2019-08" db="EMBL/GenBank/DDBJ databases">
        <title>The improved chromosome-level genome for the pearl oyster Pinctada fucata martensii using PacBio sequencing and Hi-C.</title>
        <authorList>
            <person name="Zheng Z."/>
        </authorList>
    </citation>
    <scope>NUCLEOTIDE SEQUENCE</scope>
    <source>
        <strain evidence="4">ZZ-2019</strain>
        <tissue evidence="4">Adductor muscle</tissue>
    </source>
</reference>
<evidence type="ECO:0000256" key="1">
    <source>
        <dbReference type="ARBA" id="ARBA00022801"/>
    </source>
</evidence>
<evidence type="ECO:0000259" key="3">
    <source>
        <dbReference type="PROSITE" id="PS50175"/>
    </source>
</evidence>
<dbReference type="PANTHER" id="PTHR19963:SF30">
    <property type="entry name" value="ENDONUCLEASE_EXONUCLEASE_PHOSPHATASE DOMAIN-CONTAINING PROTEIN"/>
    <property type="match status" value="1"/>
</dbReference>
<protein>
    <recommendedName>
        <fullName evidence="3">Peptidase A2 domain-containing protein</fullName>
    </recommendedName>
</protein>
<dbReference type="Gene3D" id="2.40.70.10">
    <property type="entry name" value="Acid Proteases"/>
    <property type="match status" value="1"/>
</dbReference>
<dbReference type="Proteomes" id="UP001186944">
    <property type="component" value="Unassembled WGS sequence"/>
</dbReference>
<evidence type="ECO:0000313" key="5">
    <source>
        <dbReference type="Proteomes" id="UP001186944"/>
    </source>
</evidence>
<gene>
    <name evidence="4" type="ORF">FSP39_013338</name>
</gene>
<dbReference type="EMBL" id="VSWD01000008">
    <property type="protein sequence ID" value="KAK3095334.1"/>
    <property type="molecule type" value="Genomic_DNA"/>
</dbReference>
<dbReference type="GO" id="GO:0006508">
    <property type="term" value="P:proteolysis"/>
    <property type="evidence" value="ECO:0007669"/>
    <property type="project" value="InterPro"/>
</dbReference>
<evidence type="ECO:0000256" key="2">
    <source>
        <dbReference type="SAM" id="MobiDB-lite"/>
    </source>
</evidence>
<dbReference type="AlphaFoldDB" id="A0AA88YAA1"/>
<feature type="compositionally biased region" description="Polar residues" evidence="2">
    <location>
        <begin position="22"/>
        <end position="50"/>
    </location>
</feature>
<dbReference type="InterPro" id="IPR021109">
    <property type="entry name" value="Peptidase_aspartic_dom_sf"/>
</dbReference>
<dbReference type="Pfam" id="PF13975">
    <property type="entry name" value="gag-asp_proteas"/>
    <property type="match status" value="1"/>
</dbReference>
<organism evidence="4 5">
    <name type="scientific">Pinctada imbricata</name>
    <name type="common">Atlantic pearl-oyster</name>
    <name type="synonym">Pinctada martensii</name>
    <dbReference type="NCBI Taxonomy" id="66713"/>
    <lineage>
        <taxon>Eukaryota</taxon>
        <taxon>Metazoa</taxon>
        <taxon>Spiralia</taxon>
        <taxon>Lophotrochozoa</taxon>
        <taxon>Mollusca</taxon>
        <taxon>Bivalvia</taxon>
        <taxon>Autobranchia</taxon>
        <taxon>Pteriomorphia</taxon>
        <taxon>Pterioida</taxon>
        <taxon>Pterioidea</taxon>
        <taxon>Pteriidae</taxon>
        <taxon>Pinctada</taxon>
    </lineage>
</organism>
<accession>A0AA88YAA1</accession>
<feature type="region of interest" description="Disordered" evidence="2">
    <location>
        <begin position="21"/>
        <end position="143"/>
    </location>
</feature>
<dbReference type="GO" id="GO:0004190">
    <property type="term" value="F:aspartic-type endopeptidase activity"/>
    <property type="evidence" value="ECO:0007669"/>
    <property type="project" value="InterPro"/>
</dbReference>
<feature type="compositionally biased region" description="Polar residues" evidence="2">
    <location>
        <begin position="84"/>
        <end position="93"/>
    </location>
</feature>
<dbReference type="InterPro" id="IPR001969">
    <property type="entry name" value="Aspartic_peptidase_AS"/>
</dbReference>
<dbReference type="PANTHER" id="PTHR19963">
    <property type="entry name" value="CCHC-TYPE DOMAIN-CONTAINING PROTEIN"/>
    <property type="match status" value="1"/>
</dbReference>
<dbReference type="SUPFAM" id="SSF50630">
    <property type="entry name" value="Acid proteases"/>
    <property type="match status" value="1"/>
</dbReference>
<dbReference type="PROSITE" id="PS00141">
    <property type="entry name" value="ASP_PROTEASE"/>
    <property type="match status" value="1"/>
</dbReference>
<keyword evidence="1" id="KW-0378">Hydrolase</keyword>
<feature type="compositionally biased region" description="Polar residues" evidence="2">
    <location>
        <begin position="63"/>
        <end position="74"/>
    </location>
</feature>
<proteinExistence type="predicted"/>
<dbReference type="CDD" id="cd00303">
    <property type="entry name" value="retropepsin_like"/>
    <property type="match status" value="1"/>
</dbReference>
<dbReference type="PROSITE" id="PS50175">
    <property type="entry name" value="ASP_PROT_RETROV"/>
    <property type="match status" value="1"/>
</dbReference>
<comment type="caution">
    <text evidence="4">The sequence shown here is derived from an EMBL/GenBank/DDBJ whole genome shotgun (WGS) entry which is preliminary data.</text>
</comment>
<name>A0AA88YAA1_PINIB</name>
<dbReference type="InterPro" id="IPR001995">
    <property type="entry name" value="Peptidase_A2_cat"/>
</dbReference>
<keyword evidence="5" id="KW-1185">Reference proteome</keyword>
<feature type="compositionally biased region" description="Basic and acidic residues" evidence="2">
    <location>
        <begin position="94"/>
        <end position="106"/>
    </location>
</feature>
<sequence length="692" mass="77814">MDLEQINASIRELEAQILASEIEQSPLHSSRQSTPKSGGPRQSTRDSGFSTMHIDDYLDGAQMSPNTSTAQSLQSRDKKRKSVRFSNMSQNEQHNVRDPNDDKYDLSRYLTKNNDSSHQPTNMSHVTTRHKSMSPNELSKQRQKIKPAIYDGTTPWLDYKSHFEACVQLCEWSEVEKGLFLSVSLRGLAKGILGNLSPDKQLDYNELTSALSDRFSPPDQMELYRIQLKERRQKATESLPELGQYIRRLTNLAYPTVPQDVREALAKDQFIDALCNSDMRIRIKQARPRNLNDAVRHAVELEAFFKAEGKLLESKGQVLDLHCAEDNQPQANAISESSKDNTQIQSALADITVHIGAVSFTFLIDTGASLSILSKQVYDRIKNDQPLEPIKKHVVAANGDPLKVYGRTKIRMKIGRNTYETTVVVADLTSDGVLGLDFMLNNECIVNVNEQTLTMRDESIPLIKSGHFGCFRVALAENINIPPKSELITTGNVCLPDGLQLPPGEGLLEPDEGFTSTERGLVGKLLVNNSEQVPIRIMNVSNDIKVVRARTVVANLSAAEEVKGQHDTCSLEGPASKLPPYSEDLLKRSSSKLDAQQVQGVRQFLFKHSALFAISDNDFGRTKLVKHKINTGNRPPVKQHLRRTPVHLKETLDDHLNDMLHRTIIRTMGIWYSASSEERRFYKILRRLQKAQ</sequence>
<evidence type="ECO:0000313" key="4">
    <source>
        <dbReference type="EMBL" id="KAK3095334.1"/>
    </source>
</evidence>